<dbReference type="Gene3D" id="1.10.260.130">
    <property type="match status" value="1"/>
</dbReference>
<dbReference type="KEGG" id="gom:D7316_01657"/>
<evidence type="ECO:0000313" key="3">
    <source>
        <dbReference type="Proteomes" id="UP000271469"/>
    </source>
</evidence>
<dbReference type="Pfam" id="PF03583">
    <property type="entry name" value="LIP"/>
    <property type="match status" value="1"/>
</dbReference>
<proteinExistence type="predicted"/>
<evidence type="ECO:0000256" key="1">
    <source>
        <dbReference type="SAM" id="SignalP"/>
    </source>
</evidence>
<dbReference type="SUPFAM" id="SSF53474">
    <property type="entry name" value="alpha/beta-Hydrolases"/>
    <property type="match status" value="1"/>
</dbReference>
<feature type="chain" id="PRO_5039560236" evidence="1">
    <location>
        <begin position="27"/>
        <end position="400"/>
    </location>
</feature>
<dbReference type="EMBL" id="CP033972">
    <property type="protein sequence ID" value="AZG45064.1"/>
    <property type="molecule type" value="Genomic_DNA"/>
</dbReference>
<dbReference type="GO" id="GO:0004806">
    <property type="term" value="F:triacylglycerol lipase activity"/>
    <property type="evidence" value="ECO:0007669"/>
    <property type="project" value="InterPro"/>
</dbReference>
<sequence length="400" mass="41937">MIRRCLLVVGAAFALICGVVSTPSVAQATPLPSADPFYRPGADLAAARPGAVLRTRPVAFVTSGVTVPVTATQVLYRSNDDLGAPIAGMTTILRPATANGRIVSFHMAYDALGPQCDPSYTLQGNKPSRAGQFEEIAIGGYLAAGYTVVVPDYEGQQQEWTIGRQSGHLALDGIRAAESVLRVPRSTPVGMVGYSGGSVPTGFAAELAPKYAPELAIVGAAAGGVPVNLAHNLPYISGSKDWAGVMPALVVAYQRAYGLDLSSFLSPYGLRLVNTVSNQCIIDFAADYPGLTDGQMVRAPYRGFLQVPSVRAAIARNVMGSVGRPRVPMMLGVGQKDSIGDGVMVTADVAGLARRYCAQGVPTQFHRYGGDSHSTAFIPFERDAAIFLNERFAGRPTGGC</sequence>
<organism evidence="2 3">
    <name type="scientific">Gordonia insulae</name>
    <dbReference type="NCBI Taxonomy" id="2420509"/>
    <lineage>
        <taxon>Bacteria</taxon>
        <taxon>Bacillati</taxon>
        <taxon>Actinomycetota</taxon>
        <taxon>Actinomycetes</taxon>
        <taxon>Mycobacteriales</taxon>
        <taxon>Gordoniaceae</taxon>
        <taxon>Gordonia</taxon>
    </lineage>
</organism>
<protein>
    <submittedName>
        <fullName evidence="2">Putative inactive lipase</fullName>
    </submittedName>
</protein>
<accession>A0A3G8JJ59</accession>
<dbReference type="PANTHER" id="PTHR34853">
    <property type="match status" value="1"/>
</dbReference>
<dbReference type="Proteomes" id="UP000271469">
    <property type="component" value="Chromosome"/>
</dbReference>
<gene>
    <name evidence="2" type="ORF">D7316_01657</name>
</gene>
<keyword evidence="1" id="KW-0732">Signal</keyword>
<dbReference type="PANTHER" id="PTHR34853:SF1">
    <property type="entry name" value="LIPASE 5"/>
    <property type="match status" value="1"/>
</dbReference>
<dbReference type="RefSeq" id="WP_232016819.1">
    <property type="nucleotide sequence ID" value="NZ_CP033972.1"/>
</dbReference>
<dbReference type="InterPro" id="IPR029058">
    <property type="entry name" value="AB_hydrolase_fold"/>
</dbReference>
<name>A0A3G8JJ59_9ACTN</name>
<dbReference type="AlphaFoldDB" id="A0A3G8JJ59"/>
<dbReference type="GO" id="GO:0016042">
    <property type="term" value="P:lipid catabolic process"/>
    <property type="evidence" value="ECO:0007669"/>
    <property type="project" value="InterPro"/>
</dbReference>
<evidence type="ECO:0000313" key="2">
    <source>
        <dbReference type="EMBL" id="AZG45064.1"/>
    </source>
</evidence>
<keyword evidence="3" id="KW-1185">Reference proteome</keyword>
<reference evidence="2 3" key="1">
    <citation type="submission" date="2018-11" db="EMBL/GenBank/DDBJ databases">
        <title>Gordonia insulae sp. nov., isolated from an island soil.</title>
        <authorList>
            <person name="Kim Y.S."/>
            <person name="Kim S.B."/>
        </authorList>
    </citation>
    <scope>NUCLEOTIDE SEQUENCE [LARGE SCALE GENOMIC DNA]</scope>
    <source>
        <strain evidence="2 3">MMS17-SY073</strain>
    </source>
</reference>
<dbReference type="Gene3D" id="3.40.50.1820">
    <property type="entry name" value="alpha/beta hydrolase"/>
    <property type="match status" value="1"/>
</dbReference>
<feature type="signal peptide" evidence="1">
    <location>
        <begin position="1"/>
        <end position="26"/>
    </location>
</feature>
<dbReference type="InterPro" id="IPR005152">
    <property type="entry name" value="Lipase_secreted"/>
</dbReference>
<dbReference type="PIRSF" id="PIRSF029171">
    <property type="entry name" value="Esterase_LipA"/>
    <property type="match status" value="1"/>
</dbReference>